<evidence type="ECO:0000256" key="1">
    <source>
        <dbReference type="SAM" id="Coils"/>
    </source>
</evidence>
<reference evidence="2" key="1">
    <citation type="submission" date="2016-05" db="EMBL/GenBank/DDBJ databases">
        <authorList>
            <person name="Lavstsen T."/>
            <person name="Jespersen J.S."/>
        </authorList>
    </citation>
    <scope>NUCLEOTIDE SEQUENCE</scope>
    <source>
        <tissue evidence="2">Brain</tissue>
    </source>
</reference>
<accession>A0A1A7XWT4</accession>
<keyword evidence="1" id="KW-0175">Coiled coil</keyword>
<feature type="non-terminal residue" evidence="2">
    <location>
        <position position="72"/>
    </location>
</feature>
<reference evidence="2" key="2">
    <citation type="submission" date="2016-06" db="EMBL/GenBank/DDBJ databases">
        <title>The genome of a short-lived fish provides insights into sex chromosome evolution and the genetic control of aging.</title>
        <authorList>
            <person name="Reichwald K."/>
            <person name="Felder M."/>
            <person name="Petzold A."/>
            <person name="Koch P."/>
            <person name="Groth M."/>
            <person name="Platzer M."/>
        </authorList>
    </citation>
    <scope>NUCLEOTIDE SEQUENCE</scope>
    <source>
        <tissue evidence="2">Brain</tissue>
    </source>
</reference>
<dbReference type="Gene3D" id="1.20.920.20">
    <property type="match status" value="1"/>
</dbReference>
<organism evidence="2">
    <name type="scientific">Iconisemion striatum</name>
    <dbReference type="NCBI Taxonomy" id="60296"/>
    <lineage>
        <taxon>Eukaryota</taxon>
        <taxon>Metazoa</taxon>
        <taxon>Chordata</taxon>
        <taxon>Craniata</taxon>
        <taxon>Vertebrata</taxon>
        <taxon>Euteleostomi</taxon>
        <taxon>Actinopterygii</taxon>
        <taxon>Neopterygii</taxon>
        <taxon>Teleostei</taxon>
        <taxon>Neoteleostei</taxon>
        <taxon>Acanthomorphata</taxon>
        <taxon>Ovalentaria</taxon>
        <taxon>Atherinomorphae</taxon>
        <taxon>Cyprinodontiformes</taxon>
        <taxon>Nothobranchiidae</taxon>
        <taxon>Iconisemion</taxon>
    </lineage>
</organism>
<feature type="non-terminal residue" evidence="2">
    <location>
        <position position="1"/>
    </location>
</feature>
<feature type="coiled-coil region" evidence="1">
    <location>
        <begin position="34"/>
        <end position="61"/>
    </location>
</feature>
<dbReference type="EMBL" id="HADX01000365">
    <property type="protein sequence ID" value="SBP22597.1"/>
    <property type="molecule type" value="Transcribed_RNA"/>
</dbReference>
<dbReference type="AlphaFoldDB" id="A0A1A7XWT4"/>
<gene>
    <name evidence="2" type="primary">DNHD1</name>
</gene>
<sequence length="72" mass="8411">VHSPLFVPESVQEVSKACESLCRWVQAVHEFCSMQHHLVVKQQLEVQVREAQNQLLLAEKHKKEIHHLFEDA</sequence>
<evidence type="ECO:0000313" key="2">
    <source>
        <dbReference type="EMBL" id="SBP22597.1"/>
    </source>
</evidence>
<name>A0A1A7XWT4_9TELE</name>
<protein>
    <submittedName>
        <fullName evidence="2">Dynein heavy chain domain 1</fullName>
    </submittedName>
</protein>
<proteinExistence type="predicted"/>